<protein>
    <submittedName>
        <fullName evidence="2">Uncharacterized protein</fullName>
    </submittedName>
</protein>
<evidence type="ECO:0000313" key="3">
    <source>
        <dbReference type="Proteomes" id="UP001196413"/>
    </source>
</evidence>
<organism evidence="2 3">
    <name type="scientific">Parelaphostrongylus tenuis</name>
    <name type="common">Meningeal worm</name>
    <dbReference type="NCBI Taxonomy" id="148309"/>
    <lineage>
        <taxon>Eukaryota</taxon>
        <taxon>Metazoa</taxon>
        <taxon>Ecdysozoa</taxon>
        <taxon>Nematoda</taxon>
        <taxon>Chromadorea</taxon>
        <taxon>Rhabditida</taxon>
        <taxon>Rhabditina</taxon>
        <taxon>Rhabditomorpha</taxon>
        <taxon>Strongyloidea</taxon>
        <taxon>Metastrongylidae</taxon>
        <taxon>Parelaphostrongylus</taxon>
    </lineage>
</organism>
<name>A0AAD5LSR7_PARTN</name>
<proteinExistence type="predicted"/>
<gene>
    <name evidence="2" type="ORF">KIN20_000587</name>
</gene>
<dbReference type="EMBL" id="JAHQIW010000088">
    <property type="protein sequence ID" value="KAJ1345945.1"/>
    <property type="molecule type" value="Genomic_DNA"/>
</dbReference>
<feature type="compositionally biased region" description="Low complexity" evidence="1">
    <location>
        <begin position="15"/>
        <end position="24"/>
    </location>
</feature>
<feature type="region of interest" description="Disordered" evidence="1">
    <location>
        <begin position="1"/>
        <end position="26"/>
    </location>
</feature>
<evidence type="ECO:0000256" key="1">
    <source>
        <dbReference type="SAM" id="MobiDB-lite"/>
    </source>
</evidence>
<dbReference type="AlphaFoldDB" id="A0AAD5LSR7"/>
<sequence>MNTSRSAPRRERSFDSQASSISSSQLLGQNYREVEGECEPEYCYALPVKPDLLNVCRSQRGSYANIHCGTGHSEDIPSHPHKHSEMANIVTPVEPTVCRISPQSCIRHNGTQERASEHLNADLSNQYYASSVPMLQYVPVMVTPQPAVIPTHMNQAVLHPSVLMPTSTFSRGTYCRPHMPIAHGTKNSSEDRTRDLEATIKSAVAQPKFDSVRSVSSIATQGGCCDYVPSSVHSTVSVASQIRNMPVPNSNRDLDRFLDEVFDQVLSPHDLAVELNTHEIASSIKGGAYGSTSCISVSQPSSTYKTLL</sequence>
<evidence type="ECO:0000313" key="2">
    <source>
        <dbReference type="EMBL" id="KAJ1345945.1"/>
    </source>
</evidence>
<reference evidence="2" key="1">
    <citation type="submission" date="2021-06" db="EMBL/GenBank/DDBJ databases">
        <title>Parelaphostrongylus tenuis whole genome reference sequence.</title>
        <authorList>
            <person name="Garwood T.J."/>
            <person name="Larsen P.A."/>
            <person name="Fountain-Jones N.M."/>
            <person name="Garbe J.R."/>
            <person name="Macchietto M.G."/>
            <person name="Kania S.A."/>
            <person name="Gerhold R.W."/>
            <person name="Richards J.E."/>
            <person name="Wolf T.M."/>
        </authorList>
    </citation>
    <scope>NUCLEOTIDE SEQUENCE</scope>
    <source>
        <strain evidence="2">MNPRO001-30</strain>
        <tissue evidence="2">Meninges</tissue>
    </source>
</reference>
<accession>A0AAD5LSR7</accession>
<keyword evidence="3" id="KW-1185">Reference proteome</keyword>
<comment type="caution">
    <text evidence="2">The sequence shown here is derived from an EMBL/GenBank/DDBJ whole genome shotgun (WGS) entry which is preliminary data.</text>
</comment>
<dbReference type="Proteomes" id="UP001196413">
    <property type="component" value="Unassembled WGS sequence"/>
</dbReference>